<dbReference type="Proteomes" id="UP000799092">
    <property type="component" value="Unassembled WGS sequence"/>
</dbReference>
<dbReference type="AlphaFoldDB" id="A0A6A8DAH8"/>
<dbReference type="EMBL" id="WJNG01000005">
    <property type="protein sequence ID" value="MRH42608.1"/>
    <property type="molecule type" value="Genomic_DNA"/>
</dbReference>
<keyword evidence="2" id="KW-1185">Reference proteome</keyword>
<dbReference type="OrthoDB" id="2936945at2"/>
<name>A0A6A8DAH8_9BACI</name>
<protein>
    <submittedName>
        <fullName evidence="1">Uncharacterized protein</fullName>
    </submittedName>
</protein>
<proteinExistence type="predicted"/>
<gene>
    <name evidence="1" type="ORF">GH741_07910</name>
</gene>
<accession>A0A6A8DAH8</accession>
<comment type="caution">
    <text evidence="1">The sequence shown here is derived from an EMBL/GenBank/DDBJ whole genome shotgun (WGS) entry which is preliminary data.</text>
</comment>
<evidence type="ECO:0000313" key="1">
    <source>
        <dbReference type="EMBL" id="MRH42608.1"/>
    </source>
</evidence>
<sequence length="76" mass="8592">MGLANRDNSIDTNFVSNSIGNNEYGSELSHLSNEFNETYMQIDNALESASESQSNQLFEYKQTIGKIIEKINKNQN</sequence>
<reference evidence="1" key="1">
    <citation type="submission" date="2019-11" db="EMBL/GenBank/DDBJ databases">
        <authorList>
            <person name="Li J."/>
        </authorList>
    </citation>
    <scope>NUCLEOTIDE SEQUENCE</scope>
    <source>
        <strain evidence="1">B6B</strain>
    </source>
</reference>
<organism evidence="1 2">
    <name type="scientific">Aquibacillus halophilus</name>
    <dbReference type="NCBI Taxonomy" id="930132"/>
    <lineage>
        <taxon>Bacteria</taxon>
        <taxon>Bacillati</taxon>
        <taxon>Bacillota</taxon>
        <taxon>Bacilli</taxon>
        <taxon>Bacillales</taxon>
        <taxon>Bacillaceae</taxon>
        <taxon>Aquibacillus</taxon>
    </lineage>
</organism>
<dbReference type="RefSeq" id="WP_153736239.1">
    <property type="nucleotide sequence ID" value="NZ_WJNG01000005.1"/>
</dbReference>
<evidence type="ECO:0000313" key="2">
    <source>
        <dbReference type="Proteomes" id="UP000799092"/>
    </source>
</evidence>